<dbReference type="RefSeq" id="WP_420242948.1">
    <property type="nucleotide sequence ID" value="NZ_BOPV01000001.1"/>
</dbReference>
<sequence length="221" mass="23202">MTPSRAAIERLAGEYVLGTLRGPARRRFARLLDEDPHVRAEVDAWNRRLAPLERAATPVPPPTRVLARLNATLDGDSKPVKQAPPWRALAAGLAFLCFVLAGVLALRDRPDAPVAIAVLHPSAGAAGWVVQADGHGALRVEALAPGDAGDGRVYELWLRRAGSDGVRSLGLVSATPGEIVRLQADDAVVGAELLITREPAGGAPNGKPTGAPIFRATLQPV</sequence>
<evidence type="ECO:0000313" key="3">
    <source>
        <dbReference type="Proteomes" id="UP000681075"/>
    </source>
</evidence>
<dbReference type="GO" id="GO:0006417">
    <property type="term" value="P:regulation of translation"/>
    <property type="evidence" value="ECO:0007669"/>
    <property type="project" value="TreeGrafter"/>
</dbReference>
<gene>
    <name evidence="2" type="ORF">TMPK1_20650</name>
</gene>
<evidence type="ECO:0000259" key="1">
    <source>
        <dbReference type="Pfam" id="PF10099"/>
    </source>
</evidence>
<dbReference type="InterPro" id="IPR018764">
    <property type="entry name" value="RskA_C"/>
</dbReference>
<feature type="domain" description="Anti-sigma K factor RskA C-terminal" evidence="1">
    <location>
        <begin position="92"/>
        <end position="210"/>
    </location>
</feature>
<evidence type="ECO:0000313" key="2">
    <source>
        <dbReference type="EMBL" id="GIL39828.1"/>
    </source>
</evidence>
<name>A0A8S8X7T6_9PROT</name>
<keyword evidence="3" id="KW-1185">Reference proteome</keyword>
<protein>
    <submittedName>
        <fullName evidence="2">DNA-directed RNA polymerase sigma-70 factor</fullName>
    </submittedName>
</protein>
<keyword evidence="2" id="KW-0804">Transcription</keyword>
<dbReference type="InterPro" id="IPR051474">
    <property type="entry name" value="Anti-sigma-K/W_factor"/>
</dbReference>
<dbReference type="AlphaFoldDB" id="A0A8S8X7T6"/>
<dbReference type="EMBL" id="BOPV01000001">
    <property type="protein sequence ID" value="GIL39828.1"/>
    <property type="molecule type" value="Genomic_DNA"/>
</dbReference>
<dbReference type="GO" id="GO:0000428">
    <property type="term" value="C:DNA-directed RNA polymerase complex"/>
    <property type="evidence" value="ECO:0007669"/>
    <property type="project" value="UniProtKB-KW"/>
</dbReference>
<dbReference type="PANTHER" id="PTHR37461">
    <property type="entry name" value="ANTI-SIGMA-K FACTOR RSKA"/>
    <property type="match status" value="1"/>
</dbReference>
<proteinExistence type="predicted"/>
<dbReference type="PANTHER" id="PTHR37461:SF1">
    <property type="entry name" value="ANTI-SIGMA-K FACTOR RSKA"/>
    <property type="match status" value="1"/>
</dbReference>
<comment type="caution">
    <text evidence="2">The sequence shown here is derived from an EMBL/GenBank/DDBJ whole genome shotgun (WGS) entry which is preliminary data.</text>
</comment>
<reference evidence="2" key="1">
    <citation type="submission" date="2021-02" db="EMBL/GenBank/DDBJ databases">
        <title>Genome sequence of Rhodospirillales sp. strain TMPK1 isolated from soil.</title>
        <authorList>
            <person name="Nakai R."/>
            <person name="Kusada H."/>
            <person name="Tamaki H."/>
        </authorList>
    </citation>
    <scope>NUCLEOTIDE SEQUENCE</scope>
    <source>
        <strain evidence="2">TMPK1</strain>
    </source>
</reference>
<keyword evidence="2" id="KW-0240">DNA-directed RNA polymerase</keyword>
<dbReference type="Pfam" id="PF10099">
    <property type="entry name" value="RskA_C"/>
    <property type="match status" value="1"/>
</dbReference>
<organism evidence="2 3">
    <name type="scientific">Roseiterribacter gracilis</name>
    <dbReference type="NCBI Taxonomy" id="2812848"/>
    <lineage>
        <taxon>Bacteria</taxon>
        <taxon>Pseudomonadati</taxon>
        <taxon>Pseudomonadota</taxon>
        <taxon>Alphaproteobacteria</taxon>
        <taxon>Rhodospirillales</taxon>
        <taxon>Roseiterribacteraceae</taxon>
        <taxon>Roseiterribacter</taxon>
    </lineage>
</organism>
<dbReference type="GO" id="GO:0016989">
    <property type="term" value="F:sigma factor antagonist activity"/>
    <property type="evidence" value="ECO:0007669"/>
    <property type="project" value="TreeGrafter"/>
</dbReference>
<dbReference type="GO" id="GO:0005886">
    <property type="term" value="C:plasma membrane"/>
    <property type="evidence" value="ECO:0007669"/>
    <property type="project" value="InterPro"/>
</dbReference>
<dbReference type="Proteomes" id="UP000681075">
    <property type="component" value="Unassembled WGS sequence"/>
</dbReference>
<accession>A0A8S8X7T6</accession>